<accession>A0A0B4XJP7</accession>
<dbReference type="KEGG" id="apac:S7S_04345"/>
<evidence type="ECO:0000259" key="4">
    <source>
        <dbReference type="Pfam" id="PF17954"/>
    </source>
</evidence>
<dbReference type="Pfam" id="PF17954">
    <property type="entry name" value="Pirin_C_2"/>
    <property type="match status" value="1"/>
</dbReference>
<keyword evidence="6" id="KW-1185">Reference proteome</keyword>
<dbReference type="SUPFAM" id="SSF51182">
    <property type="entry name" value="RmlC-like cupins"/>
    <property type="match status" value="1"/>
</dbReference>
<name>A0A0B4XJP7_9GAMM</name>
<protein>
    <recommendedName>
        <fullName evidence="7">Pirin family protein</fullName>
    </recommendedName>
</protein>
<evidence type="ECO:0000313" key="5">
    <source>
        <dbReference type="EMBL" id="AJD47291.1"/>
    </source>
</evidence>
<dbReference type="Proteomes" id="UP000006764">
    <property type="component" value="Chromosome"/>
</dbReference>
<evidence type="ECO:0000313" key="6">
    <source>
        <dbReference type="Proteomes" id="UP000006764"/>
    </source>
</evidence>
<comment type="similarity">
    <text evidence="1 2">Belongs to the pirin family.</text>
</comment>
<dbReference type="STRING" id="391936.S7S_04345"/>
<feature type="domain" description="Pirin N-terminal" evidence="3">
    <location>
        <begin position="15"/>
        <end position="119"/>
    </location>
</feature>
<dbReference type="InterPro" id="IPR011051">
    <property type="entry name" value="RmlC_Cupin_sf"/>
</dbReference>
<dbReference type="OrthoDB" id="9780903at2"/>
<dbReference type="AlphaFoldDB" id="A0A0B4XJP7"/>
<proteinExistence type="inferred from homology"/>
<gene>
    <name evidence="5" type="ORF">S7S_04345</name>
</gene>
<evidence type="ECO:0000259" key="3">
    <source>
        <dbReference type="Pfam" id="PF02678"/>
    </source>
</evidence>
<dbReference type="InterPro" id="IPR014710">
    <property type="entry name" value="RmlC-like_jellyroll"/>
</dbReference>
<dbReference type="InterPro" id="IPR041602">
    <property type="entry name" value="Quercetinase_C"/>
</dbReference>
<dbReference type="Pfam" id="PF02678">
    <property type="entry name" value="Pirin"/>
    <property type="match status" value="1"/>
</dbReference>
<reference evidence="5 6" key="1">
    <citation type="journal article" date="2012" name="J. Bacteriol.">
        <title>Genome sequence of an alkane-degrading bacterium, Alcanivorax pacificus type strain W11-5, isolated from deep sea sediment.</title>
        <authorList>
            <person name="Lai Q."/>
            <person name="Shao Z."/>
        </authorList>
    </citation>
    <scope>NUCLEOTIDE SEQUENCE [LARGE SCALE GENOMIC DNA]</scope>
    <source>
        <strain evidence="5 6">W11-5</strain>
    </source>
</reference>
<dbReference type="CDD" id="cd02910">
    <property type="entry name" value="cupin_Yhhw_N"/>
    <property type="match status" value="1"/>
</dbReference>
<dbReference type="Gene3D" id="2.60.120.10">
    <property type="entry name" value="Jelly Rolls"/>
    <property type="match status" value="2"/>
</dbReference>
<organism evidence="5 6">
    <name type="scientific">Isoalcanivorax pacificus W11-5</name>
    <dbReference type="NCBI Taxonomy" id="391936"/>
    <lineage>
        <taxon>Bacteria</taxon>
        <taxon>Pseudomonadati</taxon>
        <taxon>Pseudomonadota</taxon>
        <taxon>Gammaproteobacteria</taxon>
        <taxon>Oceanospirillales</taxon>
        <taxon>Alcanivoracaceae</taxon>
        <taxon>Isoalcanivorax</taxon>
    </lineage>
</organism>
<dbReference type="HOGENOM" id="CLU_064194_2_2_6"/>
<sequence>MQTILKAGDRGGVNLGWLDSRHSFSFGHYYDPRYQGVSVLRVINEDRVRPGAGFDTHGHQDMEIITYVLEGTIAHRDSEGNVATLPAGNVQVMSAGRGIRHSEFNASETDPLHFLQIWVRPDRTGGTPRYQELDASDAPEWLIASPDGADGSLEILQDARLWLLRGDVWGNRDLPAGRLFYLHQIRGERRVGDQVLRAGDAITVYGQPQLAGSAGDNSETLLFDLPDQAPYLP</sequence>
<dbReference type="InterPro" id="IPR012093">
    <property type="entry name" value="Pirin"/>
</dbReference>
<evidence type="ECO:0000256" key="1">
    <source>
        <dbReference type="ARBA" id="ARBA00008416"/>
    </source>
</evidence>
<dbReference type="PANTHER" id="PTHR43212:SF3">
    <property type="entry name" value="QUERCETIN 2,3-DIOXYGENASE"/>
    <property type="match status" value="1"/>
</dbReference>
<dbReference type="EMBL" id="CP004387">
    <property type="protein sequence ID" value="AJD47291.1"/>
    <property type="molecule type" value="Genomic_DNA"/>
</dbReference>
<dbReference type="PANTHER" id="PTHR43212">
    <property type="entry name" value="QUERCETIN 2,3-DIOXYGENASE"/>
    <property type="match status" value="1"/>
</dbReference>
<evidence type="ECO:0000256" key="2">
    <source>
        <dbReference type="RuleBase" id="RU003457"/>
    </source>
</evidence>
<dbReference type="InterPro" id="IPR003829">
    <property type="entry name" value="Pirin_N_dom"/>
</dbReference>
<dbReference type="RefSeq" id="WP_008738374.1">
    <property type="nucleotide sequence ID" value="NZ_CP004387.1"/>
</dbReference>
<feature type="domain" description="Quercetin 2,3-dioxygenase C-terminal cupin" evidence="4">
    <location>
        <begin position="142"/>
        <end position="225"/>
    </location>
</feature>
<evidence type="ECO:0008006" key="7">
    <source>
        <dbReference type="Google" id="ProtNLM"/>
    </source>
</evidence>